<dbReference type="EMBL" id="KZ805341">
    <property type="protein sequence ID" value="PVI02594.1"/>
    <property type="molecule type" value="Genomic_DNA"/>
</dbReference>
<proteinExistence type="predicted"/>
<dbReference type="PANTHER" id="PTHR31001">
    <property type="entry name" value="UNCHARACTERIZED TRANSCRIPTIONAL REGULATORY PROTEIN"/>
    <property type="match status" value="1"/>
</dbReference>
<evidence type="ECO:0000313" key="6">
    <source>
        <dbReference type="Proteomes" id="UP000244855"/>
    </source>
</evidence>
<dbReference type="Proteomes" id="UP000244855">
    <property type="component" value="Unassembled WGS sequence"/>
</dbReference>
<accession>A0A2V1DZ03</accession>
<dbReference type="GO" id="GO:0003677">
    <property type="term" value="F:DNA binding"/>
    <property type="evidence" value="ECO:0007669"/>
    <property type="project" value="InterPro"/>
</dbReference>
<dbReference type="PANTHER" id="PTHR31001:SF74">
    <property type="entry name" value="ZN(II)2CYS6 TRANSCRIPTION FACTOR (EUROFUNG)"/>
    <property type="match status" value="1"/>
</dbReference>
<dbReference type="SMART" id="SM00906">
    <property type="entry name" value="Fungal_trans"/>
    <property type="match status" value="1"/>
</dbReference>
<feature type="region of interest" description="Disordered" evidence="3">
    <location>
        <begin position="27"/>
        <end position="68"/>
    </location>
</feature>
<evidence type="ECO:0000256" key="3">
    <source>
        <dbReference type="SAM" id="MobiDB-lite"/>
    </source>
</evidence>
<dbReference type="CDD" id="cd12148">
    <property type="entry name" value="fungal_TF_MHR"/>
    <property type="match status" value="1"/>
</dbReference>
<name>A0A2V1DZ03_9PLEO</name>
<feature type="domain" description="Xylanolytic transcriptional activator regulatory" evidence="4">
    <location>
        <begin position="248"/>
        <end position="322"/>
    </location>
</feature>
<gene>
    <name evidence="5" type="ORF">DM02DRAFT_522609</name>
</gene>
<dbReference type="OrthoDB" id="4934715at2759"/>
<protein>
    <submittedName>
        <fullName evidence="5">Fungal-specific transcription factor domain protein</fullName>
    </submittedName>
</protein>
<sequence>MPGPPGTSASVQTRINQLESLVLDLMHKNNAPNPHPSSLQESLPIKHVRPAHKPREAESECPVSPSPSDYGSISIRHARLNYVGSSHWAAILDSIVELRNHFAQEEGGLDQTPDSIVPPTRFPKPQLLYSGSAYETTFSIIKSVPPRPVVDRLVSRYFNVLDIAPGVVHSTQFLRELQQASLAPPDPLQSQSWTSLLAPENPVDVYRAKTVQCLLLGNYTMGGPYTLETLILYFLVECFNLKDMEIGIWVLSGTIMRVAVHMGYHRDAKHFLNISPFAGEMRRRVWATLVQLDFSISTQLGVPTLIKESQTDTEEPRNLYDADFDENTNELPQSRPETEVTPTLYLLAKLRLISVGLKVADVAAGPRTHSYTDVLELDRQIREARNALPSSLKWNGLGTSLDVSSQIIIQRIWLEVTLQQLTIVLHKKFLDPSRLHPNYRNSRIACRQAAMKILELQRLVNEETQADGLLYQSRWRVSSAFSNDFLLATSILCYCLQSHTERHREQSVNSEDIDIEPAELDKIRLLLDTSRSIWIRQSAKSRKAQKAVAAVQYVLSNAEAGVASDASDDGFSVSSTGAAISNFPDYRFALLTDGIPDFTSHYDFLGLDVGTGNQTTAWPAFAPNIIGNVEQWP</sequence>
<dbReference type="InterPro" id="IPR007219">
    <property type="entry name" value="XnlR_reg_dom"/>
</dbReference>
<dbReference type="GO" id="GO:0005634">
    <property type="term" value="C:nucleus"/>
    <property type="evidence" value="ECO:0007669"/>
    <property type="project" value="UniProtKB-SubCell"/>
</dbReference>
<keyword evidence="6" id="KW-1185">Reference proteome</keyword>
<evidence type="ECO:0000256" key="1">
    <source>
        <dbReference type="ARBA" id="ARBA00004123"/>
    </source>
</evidence>
<dbReference type="AlphaFoldDB" id="A0A2V1DZ03"/>
<reference evidence="5 6" key="1">
    <citation type="journal article" date="2018" name="Sci. Rep.">
        <title>Comparative genomics provides insights into the lifestyle and reveals functional heterogeneity of dark septate endophytic fungi.</title>
        <authorList>
            <person name="Knapp D.G."/>
            <person name="Nemeth J.B."/>
            <person name="Barry K."/>
            <person name="Hainaut M."/>
            <person name="Henrissat B."/>
            <person name="Johnson J."/>
            <person name="Kuo A."/>
            <person name="Lim J.H.P."/>
            <person name="Lipzen A."/>
            <person name="Nolan M."/>
            <person name="Ohm R.A."/>
            <person name="Tamas L."/>
            <person name="Grigoriev I.V."/>
            <person name="Spatafora J.W."/>
            <person name="Nagy L.G."/>
            <person name="Kovacs G.M."/>
        </authorList>
    </citation>
    <scope>NUCLEOTIDE SEQUENCE [LARGE SCALE GENOMIC DNA]</scope>
    <source>
        <strain evidence="5 6">DSE2036</strain>
    </source>
</reference>
<dbReference type="GO" id="GO:0006351">
    <property type="term" value="P:DNA-templated transcription"/>
    <property type="evidence" value="ECO:0007669"/>
    <property type="project" value="InterPro"/>
</dbReference>
<dbReference type="STRING" id="97972.A0A2V1DZ03"/>
<dbReference type="GO" id="GO:0008270">
    <property type="term" value="F:zinc ion binding"/>
    <property type="evidence" value="ECO:0007669"/>
    <property type="project" value="InterPro"/>
</dbReference>
<dbReference type="InterPro" id="IPR050613">
    <property type="entry name" value="Sec_Metabolite_Reg"/>
</dbReference>
<comment type="subcellular location">
    <subcellularLocation>
        <location evidence="1">Nucleus</location>
    </subcellularLocation>
</comment>
<feature type="compositionally biased region" description="Polar residues" evidence="3">
    <location>
        <begin position="30"/>
        <end position="41"/>
    </location>
</feature>
<organism evidence="5 6">
    <name type="scientific">Periconia macrospinosa</name>
    <dbReference type="NCBI Taxonomy" id="97972"/>
    <lineage>
        <taxon>Eukaryota</taxon>
        <taxon>Fungi</taxon>
        <taxon>Dikarya</taxon>
        <taxon>Ascomycota</taxon>
        <taxon>Pezizomycotina</taxon>
        <taxon>Dothideomycetes</taxon>
        <taxon>Pleosporomycetidae</taxon>
        <taxon>Pleosporales</taxon>
        <taxon>Massarineae</taxon>
        <taxon>Periconiaceae</taxon>
        <taxon>Periconia</taxon>
    </lineage>
</organism>
<evidence type="ECO:0000256" key="2">
    <source>
        <dbReference type="ARBA" id="ARBA00023242"/>
    </source>
</evidence>
<dbReference type="Pfam" id="PF04082">
    <property type="entry name" value="Fungal_trans"/>
    <property type="match status" value="1"/>
</dbReference>
<evidence type="ECO:0000313" key="5">
    <source>
        <dbReference type="EMBL" id="PVI02594.1"/>
    </source>
</evidence>
<keyword evidence="2" id="KW-0539">Nucleus</keyword>
<evidence type="ECO:0000259" key="4">
    <source>
        <dbReference type="SMART" id="SM00906"/>
    </source>
</evidence>